<organism evidence="3 4">
    <name type="scientific">Streptomyces liangshanensis</name>
    <dbReference type="NCBI Taxonomy" id="2717324"/>
    <lineage>
        <taxon>Bacteria</taxon>
        <taxon>Bacillati</taxon>
        <taxon>Actinomycetota</taxon>
        <taxon>Actinomycetes</taxon>
        <taxon>Kitasatosporales</taxon>
        <taxon>Streptomycetaceae</taxon>
        <taxon>Streptomyces</taxon>
    </lineage>
</organism>
<proteinExistence type="predicted"/>
<protein>
    <submittedName>
        <fullName evidence="3">ATP-binding protein</fullName>
    </submittedName>
</protein>
<dbReference type="InterPro" id="IPR050267">
    <property type="entry name" value="Anti-sigma-factor_SerPK"/>
</dbReference>
<evidence type="ECO:0000313" key="4">
    <source>
        <dbReference type="Proteomes" id="UP000501179"/>
    </source>
</evidence>
<dbReference type="EMBL" id="CP050177">
    <property type="protein sequence ID" value="QIQ06631.1"/>
    <property type="molecule type" value="Genomic_DNA"/>
</dbReference>
<keyword evidence="3" id="KW-0547">Nucleotide-binding</keyword>
<gene>
    <name evidence="3" type="ORF">HA039_02010</name>
</gene>
<evidence type="ECO:0000256" key="1">
    <source>
        <dbReference type="ARBA" id="ARBA00022527"/>
    </source>
</evidence>
<evidence type="ECO:0000259" key="2">
    <source>
        <dbReference type="Pfam" id="PF13581"/>
    </source>
</evidence>
<dbReference type="PANTHER" id="PTHR35526:SF3">
    <property type="entry name" value="ANTI-SIGMA-F FACTOR RSBW"/>
    <property type="match status" value="1"/>
</dbReference>
<dbReference type="InterPro" id="IPR036890">
    <property type="entry name" value="HATPase_C_sf"/>
</dbReference>
<dbReference type="GO" id="GO:0004674">
    <property type="term" value="F:protein serine/threonine kinase activity"/>
    <property type="evidence" value="ECO:0007669"/>
    <property type="project" value="UniProtKB-KW"/>
</dbReference>
<keyword evidence="1" id="KW-0418">Kinase</keyword>
<evidence type="ECO:0000313" key="3">
    <source>
        <dbReference type="EMBL" id="QIQ06631.1"/>
    </source>
</evidence>
<dbReference type="SUPFAM" id="SSF55874">
    <property type="entry name" value="ATPase domain of HSP90 chaperone/DNA topoisomerase II/histidine kinase"/>
    <property type="match status" value="1"/>
</dbReference>
<sequence>MRAVGWARSFPVSGGVRAGRTWARGHLDSLGWCTDAPDTVDSVLLTVSELITNAHVHARSTAQLVLTWDSVCLHVSVHDSGQGTPVAREAGDSEPSGRGLAIVNALADSCETRNQADGKTVIACFHPPGGPVRHHHGS</sequence>
<reference evidence="3 4" key="1">
    <citation type="submission" date="2020-03" db="EMBL/GenBank/DDBJ databases">
        <title>A novel species.</title>
        <authorList>
            <person name="Gao J."/>
        </authorList>
    </citation>
    <scope>NUCLEOTIDE SEQUENCE [LARGE SCALE GENOMIC DNA]</scope>
    <source>
        <strain evidence="3 4">QMT-12</strain>
    </source>
</reference>
<dbReference type="Pfam" id="PF13581">
    <property type="entry name" value="HATPase_c_2"/>
    <property type="match status" value="1"/>
</dbReference>
<keyword evidence="4" id="KW-1185">Reference proteome</keyword>
<dbReference type="PANTHER" id="PTHR35526">
    <property type="entry name" value="ANTI-SIGMA-F FACTOR RSBW-RELATED"/>
    <property type="match status" value="1"/>
</dbReference>
<accession>A0A6G9H8T7</accession>
<keyword evidence="1" id="KW-0723">Serine/threonine-protein kinase</keyword>
<dbReference type="AlphaFoldDB" id="A0A6G9H8T7"/>
<dbReference type="InterPro" id="IPR003594">
    <property type="entry name" value="HATPase_dom"/>
</dbReference>
<keyword evidence="1" id="KW-0808">Transferase</keyword>
<dbReference type="CDD" id="cd16936">
    <property type="entry name" value="HATPase_RsbW-like"/>
    <property type="match status" value="1"/>
</dbReference>
<dbReference type="Gene3D" id="3.30.565.10">
    <property type="entry name" value="Histidine kinase-like ATPase, C-terminal domain"/>
    <property type="match status" value="1"/>
</dbReference>
<feature type="domain" description="Histidine kinase/HSP90-like ATPase" evidence="2">
    <location>
        <begin position="37"/>
        <end position="124"/>
    </location>
</feature>
<dbReference type="Proteomes" id="UP000501179">
    <property type="component" value="Chromosome"/>
</dbReference>
<keyword evidence="3" id="KW-0067">ATP-binding</keyword>
<name>A0A6G9H8T7_9ACTN</name>
<dbReference type="GO" id="GO:0005524">
    <property type="term" value="F:ATP binding"/>
    <property type="evidence" value="ECO:0007669"/>
    <property type="project" value="UniProtKB-KW"/>
</dbReference>
<dbReference type="KEGG" id="slia:HA039_02010"/>